<dbReference type="PANTHER" id="PTHR31343:SF8">
    <property type="entry name" value="OS07G0246600 PROTEIN"/>
    <property type="match status" value="1"/>
</dbReference>
<organism evidence="1 2">
    <name type="scientific">Arachis hypogaea</name>
    <name type="common">Peanut</name>
    <dbReference type="NCBI Taxonomy" id="3818"/>
    <lineage>
        <taxon>Eukaryota</taxon>
        <taxon>Viridiplantae</taxon>
        <taxon>Streptophyta</taxon>
        <taxon>Embryophyta</taxon>
        <taxon>Tracheophyta</taxon>
        <taxon>Spermatophyta</taxon>
        <taxon>Magnoliopsida</taxon>
        <taxon>eudicotyledons</taxon>
        <taxon>Gunneridae</taxon>
        <taxon>Pentapetalae</taxon>
        <taxon>rosids</taxon>
        <taxon>fabids</taxon>
        <taxon>Fabales</taxon>
        <taxon>Fabaceae</taxon>
        <taxon>Papilionoideae</taxon>
        <taxon>50 kb inversion clade</taxon>
        <taxon>dalbergioids sensu lato</taxon>
        <taxon>Dalbergieae</taxon>
        <taxon>Pterocarpus clade</taxon>
        <taxon>Arachis</taxon>
    </lineage>
</organism>
<dbReference type="InterPro" id="IPR008507">
    <property type="entry name" value="DUF789"/>
</dbReference>
<name>A0A445D943_ARAHY</name>
<evidence type="ECO:0000313" key="1">
    <source>
        <dbReference type="EMBL" id="RYR59685.1"/>
    </source>
</evidence>
<proteinExistence type="predicted"/>
<dbReference type="EMBL" id="SDMP01000005">
    <property type="protein sequence ID" value="RYR59685.1"/>
    <property type="molecule type" value="Genomic_DNA"/>
</dbReference>
<reference evidence="1 2" key="1">
    <citation type="submission" date="2019-01" db="EMBL/GenBank/DDBJ databases">
        <title>Sequencing of cultivated peanut Arachis hypogaea provides insights into genome evolution and oil improvement.</title>
        <authorList>
            <person name="Chen X."/>
        </authorList>
    </citation>
    <scope>NUCLEOTIDE SEQUENCE [LARGE SCALE GENOMIC DNA]</scope>
    <source>
        <strain evidence="2">cv. Fuhuasheng</strain>
        <tissue evidence="1">Leaves</tissue>
    </source>
</reference>
<sequence length="256" mass="29320">MVEGFGVENNNWILDILLLGAKYVNSKYNLVEFIQHFNQSVDHIQWKEVQADLASVNENPVCKHRGVLPMFTTLSILYMFKPILVRVASMKVINMRQTGSYVIYFIGLDIEMEFNFSCMRMESFGIPYSARDYGQVNASGAGLGTNDMGHGNTKGPKNIKHRCGQYGMEGYNQINCHLEDRGIDIFEITWMIRYMMRMLEDFWESVKEWSAYGAGVPLMLNGSESMMKYYNVSLSAIQFYIDLSKPSSRLSGGLYF</sequence>
<dbReference type="PANTHER" id="PTHR31343">
    <property type="entry name" value="T15D22.8"/>
    <property type="match status" value="1"/>
</dbReference>
<dbReference type="STRING" id="3818.A0A445D943"/>
<dbReference type="Pfam" id="PF05623">
    <property type="entry name" value="DUF789"/>
    <property type="match status" value="1"/>
</dbReference>
<dbReference type="AlphaFoldDB" id="A0A445D943"/>
<dbReference type="Proteomes" id="UP000289738">
    <property type="component" value="Chromosome A05"/>
</dbReference>
<gene>
    <name evidence="1" type="ORF">Ahy_A05g025606</name>
</gene>
<evidence type="ECO:0000313" key="2">
    <source>
        <dbReference type="Proteomes" id="UP000289738"/>
    </source>
</evidence>
<comment type="caution">
    <text evidence="1">The sequence shown here is derived from an EMBL/GenBank/DDBJ whole genome shotgun (WGS) entry which is preliminary data.</text>
</comment>
<keyword evidence="2" id="KW-1185">Reference proteome</keyword>
<accession>A0A445D943</accession>
<protein>
    <submittedName>
        <fullName evidence="1">Uncharacterized protein</fullName>
    </submittedName>
</protein>